<dbReference type="EMBL" id="PDLM01000017">
    <property type="protein sequence ID" value="RDW58594.1"/>
    <property type="molecule type" value="Genomic_DNA"/>
</dbReference>
<dbReference type="InterPro" id="IPR052897">
    <property type="entry name" value="Sec-Metab_Biosynth_Hydrolase"/>
</dbReference>
<dbReference type="Proteomes" id="UP000256645">
    <property type="component" value="Unassembled WGS sequence"/>
</dbReference>
<organism evidence="2 3">
    <name type="scientific">Coleophoma cylindrospora</name>
    <dbReference type="NCBI Taxonomy" id="1849047"/>
    <lineage>
        <taxon>Eukaryota</taxon>
        <taxon>Fungi</taxon>
        <taxon>Dikarya</taxon>
        <taxon>Ascomycota</taxon>
        <taxon>Pezizomycotina</taxon>
        <taxon>Leotiomycetes</taxon>
        <taxon>Helotiales</taxon>
        <taxon>Dermateaceae</taxon>
        <taxon>Coleophoma</taxon>
    </lineage>
</organism>
<reference evidence="2 3" key="1">
    <citation type="journal article" date="2018" name="IMA Fungus">
        <title>IMA Genome-F 9: Draft genome sequence of Annulohypoxylon stygium, Aspergillus mulundensis, Berkeleyomyces basicola (syn. Thielaviopsis basicola), Ceratocystis smalleyi, two Cercospora beticola strains, Coleophoma cylindrospora, Fusarium fracticaudum, Phialophora cf. hyalina, and Morchella septimelata.</title>
        <authorList>
            <person name="Wingfield B.D."/>
            <person name="Bills G.F."/>
            <person name="Dong Y."/>
            <person name="Huang W."/>
            <person name="Nel W.J."/>
            <person name="Swalarsk-Parry B.S."/>
            <person name="Vaghefi N."/>
            <person name="Wilken P.M."/>
            <person name="An Z."/>
            <person name="de Beer Z.W."/>
            <person name="De Vos L."/>
            <person name="Chen L."/>
            <person name="Duong T.A."/>
            <person name="Gao Y."/>
            <person name="Hammerbacher A."/>
            <person name="Kikkert J.R."/>
            <person name="Li Y."/>
            <person name="Li H."/>
            <person name="Li K."/>
            <person name="Li Q."/>
            <person name="Liu X."/>
            <person name="Ma X."/>
            <person name="Naidoo K."/>
            <person name="Pethybridge S.J."/>
            <person name="Sun J."/>
            <person name="Steenkamp E.T."/>
            <person name="van der Nest M.A."/>
            <person name="van Wyk S."/>
            <person name="Wingfield M.J."/>
            <person name="Xiong C."/>
            <person name="Yue Q."/>
            <person name="Zhang X."/>
        </authorList>
    </citation>
    <scope>NUCLEOTIDE SEQUENCE [LARGE SCALE GENOMIC DNA]</scope>
    <source>
        <strain evidence="2 3">BP6252</strain>
    </source>
</reference>
<comment type="caution">
    <text evidence="2">The sequence shown here is derived from an EMBL/GenBank/DDBJ whole genome shotgun (WGS) entry which is preliminary data.</text>
</comment>
<evidence type="ECO:0000313" key="2">
    <source>
        <dbReference type="EMBL" id="RDW58594.1"/>
    </source>
</evidence>
<gene>
    <name evidence="2" type="ORF">BP6252_13070</name>
</gene>
<dbReference type="SUPFAM" id="SSF53474">
    <property type="entry name" value="alpha/beta-Hydrolases"/>
    <property type="match status" value="1"/>
</dbReference>
<evidence type="ECO:0000259" key="1">
    <source>
        <dbReference type="Pfam" id="PF12697"/>
    </source>
</evidence>
<sequence>MSADKPTLVLVPGSFASRVIYETMICTLESRRYEVVFVSLPSVVERCLAIDERPPPATMEDDAYHIQSIIRGIADSGQDVLLIAHSYGAIPATESCRGVTKPARTMQGKAGGVMGLLYLTGWVPMLGESMKDILAATSGTRKSPNNLTMEGPGYLGVSTELSLNLAFPELNHIETVYWLSKLSLQSLNSVGGELSFEGWKYVPVCYVYCSADELNPPYYQRRIINAIEQETRKRVKVYECNSGHFPNISNLDFVVDVVTRAAQITASEDMDVWNDSVSPPAIQLSSASNEHS</sequence>
<keyword evidence="3" id="KW-1185">Reference proteome</keyword>
<dbReference type="OrthoDB" id="1263307at2759"/>
<dbReference type="InterPro" id="IPR029058">
    <property type="entry name" value="AB_hydrolase_fold"/>
</dbReference>
<dbReference type="Gene3D" id="3.40.50.1820">
    <property type="entry name" value="alpha/beta hydrolase"/>
    <property type="match status" value="1"/>
</dbReference>
<dbReference type="PANTHER" id="PTHR37017">
    <property type="entry name" value="AB HYDROLASE-1 DOMAIN-CONTAINING PROTEIN-RELATED"/>
    <property type="match status" value="1"/>
</dbReference>
<name>A0A3D8QAT4_9HELO</name>
<dbReference type="AlphaFoldDB" id="A0A3D8QAT4"/>
<proteinExistence type="predicted"/>
<evidence type="ECO:0000313" key="3">
    <source>
        <dbReference type="Proteomes" id="UP000256645"/>
    </source>
</evidence>
<dbReference type="InterPro" id="IPR000073">
    <property type="entry name" value="AB_hydrolase_1"/>
</dbReference>
<dbReference type="STRING" id="1849047.A0A3D8QAT4"/>
<feature type="domain" description="AB hydrolase-1" evidence="1">
    <location>
        <begin position="8"/>
        <end position="256"/>
    </location>
</feature>
<protein>
    <recommendedName>
        <fullName evidence="1">AB hydrolase-1 domain-containing protein</fullName>
    </recommendedName>
</protein>
<accession>A0A3D8QAT4</accession>
<dbReference type="PANTHER" id="PTHR37017:SF13">
    <property type="entry name" value="AB HYDROLASE-1 DOMAIN-CONTAINING PROTEIN"/>
    <property type="match status" value="1"/>
</dbReference>
<dbReference type="Pfam" id="PF12697">
    <property type="entry name" value="Abhydrolase_6"/>
    <property type="match status" value="1"/>
</dbReference>